<keyword evidence="1" id="KW-0812">Transmembrane</keyword>
<dbReference type="AlphaFoldDB" id="A0A412FT00"/>
<evidence type="ECO:0000313" key="3">
    <source>
        <dbReference type="Proteomes" id="UP000284178"/>
    </source>
</evidence>
<keyword evidence="3" id="KW-1185">Reference proteome</keyword>
<dbReference type="RefSeq" id="WP_117895652.1">
    <property type="nucleotide sequence ID" value="NZ_CABJCV010000018.1"/>
</dbReference>
<sequence length="179" mass="20736">MKKRIQTAVVKTLPFFAFSLFMVFLLSWTFVPYKEENVARHDFTGYAVRVKNNALQQEYPDAFLHLVWQPSDEETAEILAFLRQLQPVQTDDFNQSAGLYVPTSRDPEGVILYDGQQLYRLCEAGKTYKHQPLLIIYKFSIKDQTLNFKESVYYTSDQDVGAFMDQLAEISGSLADYPY</sequence>
<dbReference type="EMBL" id="QRUP01000018">
    <property type="protein sequence ID" value="RGR71244.1"/>
    <property type="molecule type" value="Genomic_DNA"/>
</dbReference>
<feature type="transmembrane region" description="Helical" evidence="1">
    <location>
        <begin position="12"/>
        <end position="31"/>
    </location>
</feature>
<accession>A0A412FT00</accession>
<keyword evidence="1" id="KW-1133">Transmembrane helix</keyword>
<comment type="caution">
    <text evidence="2">The sequence shown here is derived from an EMBL/GenBank/DDBJ whole genome shotgun (WGS) entry which is preliminary data.</text>
</comment>
<name>A0A412FT00_9FIRM</name>
<evidence type="ECO:0000313" key="2">
    <source>
        <dbReference type="EMBL" id="RGR71244.1"/>
    </source>
</evidence>
<protein>
    <submittedName>
        <fullName evidence="2">Uncharacterized protein</fullName>
    </submittedName>
</protein>
<dbReference type="Proteomes" id="UP000284178">
    <property type="component" value="Unassembled WGS sequence"/>
</dbReference>
<proteinExistence type="predicted"/>
<organism evidence="2 3">
    <name type="scientific">Holdemania filiformis</name>
    <dbReference type="NCBI Taxonomy" id="61171"/>
    <lineage>
        <taxon>Bacteria</taxon>
        <taxon>Bacillati</taxon>
        <taxon>Bacillota</taxon>
        <taxon>Erysipelotrichia</taxon>
        <taxon>Erysipelotrichales</taxon>
        <taxon>Erysipelotrichaceae</taxon>
        <taxon>Holdemania</taxon>
    </lineage>
</organism>
<reference evidence="2 3" key="1">
    <citation type="submission" date="2018-08" db="EMBL/GenBank/DDBJ databases">
        <title>A genome reference for cultivated species of the human gut microbiota.</title>
        <authorList>
            <person name="Zou Y."/>
            <person name="Xue W."/>
            <person name="Luo G."/>
        </authorList>
    </citation>
    <scope>NUCLEOTIDE SEQUENCE [LARGE SCALE GENOMIC DNA]</scope>
    <source>
        <strain evidence="2 3">AF24-29</strain>
    </source>
</reference>
<keyword evidence="1" id="KW-0472">Membrane</keyword>
<evidence type="ECO:0000256" key="1">
    <source>
        <dbReference type="SAM" id="Phobius"/>
    </source>
</evidence>
<gene>
    <name evidence="2" type="ORF">DWY25_13385</name>
</gene>
<dbReference type="GeneID" id="83016388"/>